<protein>
    <submittedName>
        <fullName evidence="2">RloB family protein</fullName>
    </submittedName>
</protein>
<comment type="caution">
    <text evidence="2">The sequence shown here is derived from an EMBL/GenBank/DDBJ whole genome shotgun (WGS) entry which is preliminary data.</text>
</comment>
<evidence type="ECO:0000313" key="2">
    <source>
        <dbReference type="EMBL" id="MFC5719567.1"/>
    </source>
</evidence>
<name>A0ABW0YUU6_9ACTN</name>
<sequence>MARDKGRDKQGRQKGPKRDRRRLPRKVHIFTEGEVTEVEYIEHILRHGEPERADRRVEHRIENDTSESKYRKPLRMVKEAVDLLREVERRAAADGLDKEKDWNWPQVWVLFDRDDHPGILEARTMAQRAGVGIAYSHPCFELWRLLHYQNYTSTFGGACGSANDRLRQLPEFVKTYGKGVKRVSEPLSKQVKPDQVLGNGRYAAAKAHAKKINSEHGHGSHPNGWDPYTDVWEFVEKGLLLRGY</sequence>
<keyword evidence="3" id="KW-1185">Reference proteome</keyword>
<dbReference type="Proteomes" id="UP001596083">
    <property type="component" value="Unassembled WGS sequence"/>
</dbReference>
<accession>A0ABW0YUU6</accession>
<feature type="region of interest" description="Disordered" evidence="1">
    <location>
        <begin position="1"/>
        <end position="25"/>
    </location>
</feature>
<dbReference type="RefSeq" id="WP_390314678.1">
    <property type="nucleotide sequence ID" value="NZ_JBHSPB010000003.1"/>
</dbReference>
<gene>
    <name evidence="2" type="ORF">ACFP1Z_05160</name>
</gene>
<dbReference type="EMBL" id="JBHSPB010000003">
    <property type="protein sequence ID" value="MFC5719567.1"/>
    <property type="molecule type" value="Genomic_DNA"/>
</dbReference>
<dbReference type="InterPro" id="IPR025591">
    <property type="entry name" value="RloB"/>
</dbReference>
<proteinExistence type="predicted"/>
<dbReference type="Pfam" id="PF13707">
    <property type="entry name" value="RloB"/>
    <property type="match status" value="1"/>
</dbReference>
<evidence type="ECO:0000313" key="3">
    <source>
        <dbReference type="Proteomes" id="UP001596083"/>
    </source>
</evidence>
<feature type="compositionally biased region" description="Basic residues" evidence="1">
    <location>
        <begin position="12"/>
        <end position="25"/>
    </location>
</feature>
<organism evidence="2 3">
    <name type="scientific">Streptomyces gamaensis</name>
    <dbReference type="NCBI Taxonomy" id="1763542"/>
    <lineage>
        <taxon>Bacteria</taxon>
        <taxon>Bacillati</taxon>
        <taxon>Actinomycetota</taxon>
        <taxon>Actinomycetes</taxon>
        <taxon>Kitasatosporales</taxon>
        <taxon>Streptomycetaceae</taxon>
        <taxon>Streptomyces</taxon>
    </lineage>
</organism>
<feature type="compositionally biased region" description="Basic and acidic residues" evidence="1">
    <location>
        <begin position="1"/>
        <end position="11"/>
    </location>
</feature>
<evidence type="ECO:0000256" key="1">
    <source>
        <dbReference type="SAM" id="MobiDB-lite"/>
    </source>
</evidence>
<reference evidence="3" key="1">
    <citation type="journal article" date="2019" name="Int. J. Syst. Evol. Microbiol.">
        <title>The Global Catalogue of Microorganisms (GCM) 10K type strain sequencing project: providing services to taxonomists for standard genome sequencing and annotation.</title>
        <authorList>
            <consortium name="The Broad Institute Genomics Platform"/>
            <consortium name="The Broad Institute Genome Sequencing Center for Infectious Disease"/>
            <person name="Wu L."/>
            <person name="Ma J."/>
        </authorList>
    </citation>
    <scope>NUCLEOTIDE SEQUENCE [LARGE SCALE GENOMIC DNA]</scope>
    <source>
        <strain evidence="3">CGMCC 4.7304</strain>
    </source>
</reference>